<gene>
    <name evidence="2" type="ORF">GCM10011534_20460</name>
</gene>
<dbReference type="AlphaFoldDB" id="A0A917WFM1"/>
<dbReference type="InterPro" id="IPR009326">
    <property type="entry name" value="DUF984"/>
</dbReference>
<feature type="domain" description="ASCH" evidence="1">
    <location>
        <begin position="6"/>
        <end position="123"/>
    </location>
</feature>
<evidence type="ECO:0000313" key="3">
    <source>
        <dbReference type="Proteomes" id="UP000649829"/>
    </source>
</evidence>
<dbReference type="Pfam" id="PF04266">
    <property type="entry name" value="ASCH"/>
    <property type="match status" value="1"/>
</dbReference>
<dbReference type="PANTHER" id="PTHR39203">
    <property type="entry name" value="CYTOPLASMIC PROTEIN-RELATED"/>
    <property type="match status" value="1"/>
</dbReference>
<dbReference type="SMART" id="SM01022">
    <property type="entry name" value="ASCH"/>
    <property type="match status" value="1"/>
</dbReference>
<reference evidence="2" key="1">
    <citation type="journal article" date="2014" name="Int. J. Syst. Evol. Microbiol.">
        <title>Complete genome sequence of Corynebacterium casei LMG S-19264T (=DSM 44701T), isolated from a smear-ripened cheese.</title>
        <authorList>
            <consortium name="US DOE Joint Genome Institute (JGI-PGF)"/>
            <person name="Walter F."/>
            <person name="Albersmeier A."/>
            <person name="Kalinowski J."/>
            <person name="Ruckert C."/>
        </authorList>
    </citation>
    <scope>NUCLEOTIDE SEQUENCE</scope>
    <source>
        <strain evidence="2">CGMCC 1.6293</strain>
    </source>
</reference>
<comment type="caution">
    <text evidence="2">The sequence shown here is derived from an EMBL/GenBank/DDBJ whole genome shotgun (WGS) entry which is preliminary data.</text>
</comment>
<dbReference type="EMBL" id="BMLF01000001">
    <property type="protein sequence ID" value="GGL98394.1"/>
    <property type="molecule type" value="Genomic_DNA"/>
</dbReference>
<dbReference type="InterPro" id="IPR007374">
    <property type="entry name" value="ASCH_domain"/>
</dbReference>
<dbReference type="InterPro" id="IPR015947">
    <property type="entry name" value="PUA-like_sf"/>
</dbReference>
<dbReference type="PANTHER" id="PTHR39203:SF1">
    <property type="entry name" value="CYTOPLASMIC PROTEIN"/>
    <property type="match status" value="1"/>
</dbReference>
<protein>
    <submittedName>
        <fullName evidence="2">RNA-binding protein</fullName>
    </submittedName>
</protein>
<keyword evidence="3" id="KW-1185">Reference proteome</keyword>
<dbReference type="Proteomes" id="UP000649829">
    <property type="component" value="Unassembled WGS sequence"/>
</dbReference>
<sequence>MTPVSFRFGDSERLCTELTALVRAGRKTATCERATAFGPGRETLPQVGRRDIALNWDGSPAVEMETRSVDFRRFDEVDADFALAEGENDSLEGWRADHRAYFERTGGWSPDMMLMCERFRVIRDFEKE</sequence>
<proteinExistence type="predicted"/>
<evidence type="ECO:0000259" key="1">
    <source>
        <dbReference type="SMART" id="SM01022"/>
    </source>
</evidence>
<organism evidence="2 3">
    <name type="scientific">Pseudooceanicola nanhaiensis</name>
    <dbReference type="NCBI Taxonomy" id="375761"/>
    <lineage>
        <taxon>Bacteria</taxon>
        <taxon>Pseudomonadati</taxon>
        <taxon>Pseudomonadota</taxon>
        <taxon>Alphaproteobacteria</taxon>
        <taxon>Rhodobacterales</taxon>
        <taxon>Paracoccaceae</taxon>
        <taxon>Pseudooceanicola</taxon>
    </lineage>
</organism>
<name>A0A917WFM1_9RHOB</name>
<dbReference type="SUPFAM" id="SSF88697">
    <property type="entry name" value="PUA domain-like"/>
    <property type="match status" value="1"/>
</dbReference>
<dbReference type="Gene3D" id="3.10.400.10">
    <property type="entry name" value="Sulfate adenylyltransferase"/>
    <property type="match status" value="1"/>
</dbReference>
<dbReference type="RefSeq" id="WP_028288040.1">
    <property type="nucleotide sequence ID" value="NZ_BMLF01000001.1"/>
</dbReference>
<dbReference type="CDD" id="cd06553">
    <property type="entry name" value="ASCH_Ef3133_like"/>
    <property type="match status" value="1"/>
</dbReference>
<accession>A0A917WFM1</accession>
<evidence type="ECO:0000313" key="2">
    <source>
        <dbReference type="EMBL" id="GGL98394.1"/>
    </source>
</evidence>
<reference evidence="2" key="2">
    <citation type="submission" date="2020-09" db="EMBL/GenBank/DDBJ databases">
        <authorList>
            <person name="Sun Q."/>
            <person name="Zhou Y."/>
        </authorList>
    </citation>
    <scope>NUCLEOTIDE SEQUENCE</scope>
    <source>
        <strain evidence="2">CGMCC 1.6293</strain>
    </source>
</reference>